<dbReference type="EMBL" id="CAUYUJ010014427">
    <property type="protein sequence ID" value="CAK0841085.1"/>
    <property type="molecule type" value="Genomic_DNA"/>
</dbReference>
<name>A0ABN9T7L6_9DINO</name>
<accession>A0ABN9T7L6</accession>
<protein>
    <submittedName>
        <fullName evidence="2">Uncharacterized protein</fullName>
    </submittedName>
</protein>
<feature type="compositionally biased region" description="Polar residues" evidence="1">
    <location>
        <begin position="109"/>
        <end position="132"/>
    </location>
</feature>
<sequence length="230" mass="24262">FAYSSLRRDLPDSMFTCDVLSKAKATTTRRGVRPSPLPSRRGARASAAVLCEVQPLRVPAQDVEALAAARAPNPRGAVVRRRDHRGAVRREGRGIQGPALGTHAGTPAQVPSRTRQSLAVRSSEAETASSPSGEKAADTTAPAWPSSECRQAPSARRQMRTTPSKEAVIARLPAGQKAAEKTGPPRSLGSSSVRSHAPVAAHHRRTVRSSEESEVSTLAQSGEKAAELSA</sequence>
<proteinExistence type="predicted"/>
<gene>
    <name evidence="2" type="ORF">PCOR1329_LOCUS36377</name>
</gene>
<organism evidence="2 3">
    <name type="scientific">Prorocentrum cordatum</name>
    <dbReference type="NCBI Taxonomy" id="2364126"/>
    <lineage>
        <taxon>Eukaryota</taxon>
        <taxon>Sar</taxon>
        <taxon>Alveolata</taxon>
        <taxon>Dinophyceae</taxon>
        <taxon>Prorocentrales</taxon>
        <taxon>Prorocentraceae</taxon>
        <taxon>Prorocentrum</taxon>
    </lineage>
</organism>
<reference evidence="2" key="1">
    <citation type="submission" date="2023-10" db="EMBL/GenBank/DDBJ databases">
        <authorList>
            <person name="Chen Y."/>
            <person name="Shah S."/>
            <person name="Dougan E. K."/>
            <person name="Thang M."/>
            <person name="Chan C."/>
        </authorList>
    </citation>
    <scope>NUCLEOTIDE SEQUENCE [LARGE SCALE GENOMIC DNA]</scope>
</reference>
<evidence type="ECO:0000256" key="1">
    <source>
        <dbReference type="SAM" id="MobiDB-lite"/>
    </source>
</evidence>
<feature type="region of interest" description="Disordered" evidence="1">
    <location>
        <begin position="24"/>
        <end position="45"/>
    </location>
</feature>
<comment type="caution">
    <text evidence="2">The sequence shown here is derived from an EMBL/GenBank/DDBJ whole genome shotgun (WGS) entry which is preliminary data.</text>
</comment>
<keyword evidence="3" id="KW-1185">Reference proteome</keyword>
<evidence type="ECO:0000313" key="3">
    <source>
        <dbReference type="Proteomes" id="UP001189429"/>
    </source>
</evidence>
<evidence type="ECO:0000313" key="2">
    <source>
        <dbReference type="EMBL" id="CAK0841085.1"/>
    </source>
</evidence>
<feature type="non-terminal residue" evidence="2">
    <location>
        <position position="1"/>
    </location>
</feature>
<dbReference type="Proteomes" id="UP001189429">
    <property type="component" value="Unassembled WGS sequence"/>
</dbReference>
<feature type="region of interest" description="Disordered" evidence="1">
    <location>
        <begin position="72"/>
        <end position="230"/>
    </location>
</feature>